<feature type="domain" description="Amidohydrolase-related" evidence="4">
    <location>
        <begin position="64"/>
        <end position="411"/>
    </location>
</feature>
<dbReference type="SUPFAM" id="SSF51338">
    <property type="entry name" value="Composite domain of metallo-dependent hydrolases"/>
    <property type="match status" value="1"/>
</dbReference>
<dbReference type="Gene3D" id="3.20.20.140">
    <property type="entry name" value="Metal-dependent hydrolases"/>
    <property type="match status" value="1"/>
</dbReference>
<dbReference type="InterPro" id="IPR011059">
    <property type="entry name" value="Metal-dep_hydrolase_composite"/>
</dbReference>
<dbReference type="PANTHER" id="PTHR43794">
    <property type="entry name" value="AMINOHYDROLASE SSNA-RELATED"/>
    <property type="match status" value="1"/>
</dbReference>
<dbReference type="InterPro" id="IPR006680">
    <property type="entry name" value="Amidohydro-rel"/>
</dbReference>
<name>T2GDU6_MEGG1</name>
<dbReference type="STRING" id="1121448.DGI_2747"/>
<dbReference type="InterPro" id="IPR050287">
    <property type="entry name" value="MTA/SAH_deaminase"/>
</dbReference>
<dbReference type="Proteomes" id="UP000016587">
    <property type="component" value="Chromosome"/>
</dbReference>
<dbReference type="PANTHER" id="PTHR43794:SF11">
    <property type="entry name" value="AMIDOHYDROLASE-RELATED DOMAIN-CONTAINING PROTEIN"/>
    <property type="match status" value="1"/>
</dbReference>
<evidence type="ECO:0000256" key="1">
    <source>
        <dbReference type="ARBA" id="ARBA00022723"/>
    </source>
</evidence>
<dbReference type="GO" id="GO:0016814">
    <property type="term" value="F:hydrolase activity, acting on carbon-nitrogen (but not peptide) bonds, in cyclic amidines"/>
    <property type="evidence" value="ECO:0007669"/>
    <property type="project" value="UniProtKB-ARBA"/>
</dbReference>
<dbReference type="SUPFAM" id="SSF51556">
    <property type="entry name" value="Metallo-dependent hydrolases"/>
    <property type="match status" value="1"/>
</dbReference>
<dbReference type="PATRIC" id="fig|1121448.10.peg.2709"/>
<keyword evidence="1" id="KW-0479">Metal-binding</keyword>
<evidence type="ECO:0000256" key="2">
    <source>
        <dbReference type="ARBA" id="ARBA00022801"/>
    </source>
</evidence>
<organism evidence="5 6">
    <name type="scientific">Megalodesulfovibrio gigas (strain ATCC 19364 / DSM 1382 / NCIMB 9332 / VKM B-1759)</name>
    <name type="common">Desulfovibrio gigas</name>
    <dbReference type="NCBI Taxonomy" id="1121448"/>
    <lineage>
        <taxon>Bacteria</taxon>
        <taxon>Pseudomonadati</taxon>
        <taxon>Thermodesulfobacteriota</taxon>
        <taxon>Desulfovibrionia</taxon>
        <taxon>Desulfovibrionales</taxon>
        <taxon>Desulfovibrionaceae</taxon>
        <taxon>Megalodesulfovibrio</taxon>
    </lineage>
</organism>
<dbReference type="RefSeq" id="WP_021761504.1">
    <property type="nucleotide sequence ID" value="NC_022444.1"/>
</dbReference>
<dbReference type="OrthoDB" id="9807210at2"/>
<reference evidence="5 6" key="1">
    <citation type="journal article" date="2013" name="J. Bacteriol.">
        <title>Roles of HynAB and Ech, the only two hydrogenases found in the model sulfate reducer Desulfovibrio gigas.</title>
        <authorList>
            <person name="Morais-Silva F.O."/>
            <person name="Santos C.I."/>
            <person name="Rodrigues R."/>
            <person name="Pereira I.A."/>
            <person name="Rodrigues-Pousada C."/>
        </authorList>
    </citation>
    <scope>NUCLEOTIDE SEQUENCE [LARGE SCALE GENOMIC DNA]</scope>
    <source>
        <strain evidence="6">ATCC 19364 / DSM 1382 / NCIMB 9332 / VKM B-1759</strain>
    </source>
</reference>
<keyword evidence="2" id="KW-0378">Hydrolase</keyword>
<dbReference type="GO" id="GO:0046872">
    <property type="term" value="F:metal ion binding"/>
    <property type="evidence" value="ECO:0007669"/>
    <property type="project" value="UniProtKB-KW"/>
</dbReference>
<dbReference type="HOGENOM" id="CLU_012358_2_1_7"/>
<reference evidence="6" key="2">
    <citation type="submission" date="2013-07" db="EMBL/GenBank/DDBJ databases">
        <authorList>
            <person name="Morais-Silva F.O."/>
            <person name="Rezende A.M."/>
            <person name="Pimentel C."/>
            <person name="Resende D.M."/>
            <person name="Santos C.I."/>
            <person name="Clemente C."/>
            <person name="de Oliveira L.M."/>
            <person name="da Silva S.M."/>
            <person name="Costa D.A."/>
            <person name="Varela-Raposo A."/>
            <person name="Horacio E.C.A."/>
            <person name="Matos M."/>
            <person name="Flores O."/>
            <person name="Ruiz J.C."/>
            <person name="Rodrigues-Pousada C."/>
        </authorList>
    </citation>
    <scope>NUCLEOTIDE SEQUENCE [LARGE SCALE GENOMIC DNA]</scope>
    <source>
        <strain evidence="6">ATCC 19364 / DSM 1382 / NCIMB 9332 / VKM B-1759</strain>
    </source>
</reference>
<evidence type="ECO:0000313" key="6">
    <source>
        <dbReference type="Proteomes" id="UP000016587"/>
    </source>
</evidence>
<dbReference type="KEGG" id="dgg:DGI_2747"/>
<dbReference type="Pfam" id="PF01979">
    <property type="entry name" value="Amidohydro_1"/>
    <property type="match status" value="1"/>
</dbReference>
<evidence type="ECO:0000313" key="5">
    <source>
        <dbReference type="EMBL" id="AGW14478.1"/>
    </source>
</evidence>
<accession>T2GDU6</accession>
<keyword evidence="3" id="KW-0862">Zinc</keyword>
<dbReference type="InterPro" id="IPR032466">
    <property type="entry name" value="Metal_Hydrolase"/>
</dbReference>
<dbReference type="GO" id="GO:0019239">
    <property type="term" value="F:deaminase activity"/>
    <property type="evidence" value="ECO:0007669"/>
    <property type="project" value="UniProtKB-ARBA"/>
</dbReference>
<dbReference type="eggNOG" id="COG0402">
    <property type="taxonomic scope" value="Bacteria"/>
</dbReference>
<evidence type="ECO:0000259" key="4">
    <source>
        <dbReference type="Pfam" id="PF01979"/>
    </source>
</evidence>
<dbReference type="FunFam" id="3.20.20.140:FF:000014">
    <property type="entry name" value="5-methylthioadenosine/S-adenosylhomocysteine deaminase"/>
    <property type="match status" value="1"/>
</dbReference>
<dbReference type="CDD" id="cd01298">
    <property type="entry name" value="ATZ_TRZ_like"/>
    <property type="match status" value="1"/>
</dbReference>
<dbReference type="AlphaFoldDB" id="T2GDU6"/>
<dbReference type="Gene3D" id="2.30.40.10">
    <property type="entry name" value="Urease, subunit C, domain 1"/>
    <property type="match status" value="1"/>
</dbReference>
<gene>
    <name evidence="5" type="ORF">DGI_2747</name>
</gene>
<dbReference type="EMBL" id="CP006585">
    <property type="protein sequence ID" value="AGW14478.1"/>
    <property type="molecule type" value="Genomic_DNA"/>
</dbReference>
<sequence>MHHSPRHCDLLLFAGHLVTQNTTRTVHADAGIAVQDGRVAALGARHELEQDWIAGRRLDFPEGVIFPGFINGHTHAAMSWFRGLADDLPLMDWLQRHIFPAEQRHTPRTVELGALLSCAEMLAAGITCFADMHFWADAVARAAHTAGMRAMVGEVIFGFPTPASPTVKAALERSHALREQLQHDERRRICVAPHSVYTTTAAMLTHAAALSDLWKCPLCIHAAESPAETAQSLSQHGRRPLEHLDALGLLGPRTVLAHGVDLLPREIELLAARGAAVIHNPRSNMKLASGVAPVPELLAAGVPVGLGTDGSGSNNQLNLFAEMSACALLHKGTRKQADTLPAQTVLDMATCNAADALRWPELGRLVVDGPADLAVVDGSLPHLQPMADPISHAVYSMHGGEVTLTMVAGEILYENNRHTRIDLDALRREMQDCRFAADARPGAAA</sequence>
<evidence type="ECO:0000256" key="3">
    <source>
        <dbReference type="ARBA" id="ARBA00022833"/>
    </source>
</evidence>
<keyword evidence="6" id="KW-1185">Reference proteome</keyword>
<proteinExistence type="predicted"/>
<protein>
    <submittedName>
        <fullName evidence="5">Putative Guanine deaminase</fullName>
    </submittedName>
</protein>